<protein>
    <recommendedName>
        <fullName evidence="4">F-box domain-containing protein</fullName>
    </recommendedName>
</protein>
<accession>A0A835WV49</accession>
<evidence type="ECO:0000313" key="3">
    <source>
        <dbReference type="Proteomes" id="UP000613740"/>
    </source>
</evidence>
<feature type="compositionally biased region" description="Pro residues" evidence="1">
    <location>
        <begin position="275"/>
        <end position="287"/>
    </location>
</feature>
<dbReference type="GO" id="GO:0046513">
    <property type="term" value="P:ceramide biosynthetic process"/>
    <property type="evidence" value="ECO:0007669"/>
    <property type="project" value="TreeGrafter"/>
</dbReference>
<dbReference type="GO" id="GO:0016020">
    <property type="term" value="C:membrane"/>
    <property type="evidence" value="ECO:0007669"/>
    <property type="project" value="TreeGrafter"/>
</dbReference>
<evidence type="ECO:0000313" key="2">
    <source>
        <dbReference type="EMBL" id="KAG2454285.1"/>
    </source>
</evidence>
<dbReference type="AlphaFoldDB" id="A0A835WV49"/>
<feature type="region of interest" description="Disordered" evidence="1">
    <location>
        <begin position="275"/>
        <end position="343"/>
    </location>
</feature>
<keyword evidence="3" id="KW-1185">Reference proteome</keyword>
<name>A0A835WV49_9CHLO</name>
<dbReference type="GO" id="GO:0071944">
    <property type="term" value="C:cell periphery"/>
    <property type="evidence" value="ECO:0007669"/>
    <property type="project" value="TreeGrafter"/>
</dbReference>
<organism evidence="2 3">
    <name type="scientific">Chlamydomonas schloesseri</name>
    <dbReference type="NCBI Taxonomy" id="2026947"/>
    <lineage>
        <taxon>Eukaryota</taxon>
        <taxon>Viridiplantae</taxon>
        <taxon>Chlorophyta</taxon>
        <taxon>core chlorophytes</taxon>
        <taxon>Chlorophyceae</taxon>
        <taxon>CS clade</taxon>
        <taxon>Chlamydomonadales</taxon>
        <taxon>Chlamydomonadaceae</taxon>
        <taxon>Chlamydomonas</taxon>
    </lineage>
</organism>
<feature type="region of interest" description="Disordered" evidence="1">
    <location>
        <begin position="735"/>
        <end position="774"/>
    </location>
</feature>
<sequence length="774" mass="83974">MKAPRAPDAHQDTRELWCPLSGPPDKLAANPDNWHKLTPELLRKVAAYVHPSEVASCLKLVCRDTAACLREDYSTIHLCQPTDAHQLNAPGSPARAVQPWPAREFVAHWGRAASWRALSLRQRQRLLCLAAASGDAASLDAALMHCGCCVTGAVLAAAAGGGCIPALERLLHYAGAHLLLHSAEAAAAEMGQLDTLQWLQQRQGPGSLHNDHDAWLRLVGAACRGRQIAVLDWLMAPEPMAAPEDGQEQQGLLLAEEELGQQGLGQPQEQLVQPLQPPVEPQQPPQAPGHLPQAAEPPQPLQQAQQQEQPLQQPLPEGQLEEAQWDDEEEEEEEEEVWEDDPHWMDEYTAGSIATLAAAYGCEALLERALPYVAPEALWWLLGRVAYGCRAAVLRGHFDSLVGRDLVAVMEAGLVAPLSGAAASPTADWREKAEFLMRRWEEAAGGAVAEEDKVVRWMPEHWGVSSEARMPPDYAQRLEMLRARGYAPDKDVAWAAAAQGDVRTLAWMLDSGLVRREKANKRALSTGGHPAALQLLRERGAVFSRQQVDLWDRSVSDAESLGLGEHVLDVTAWLSEAAVDLDWRSWQKLLLRATFCGGPLPLLRRLREQGGCGPVFLKALATSGCSVAALDWAAAHNLQLAGAILSAGQHQEVTCQDWFYMACKGDLAVLSWLSERGLVTPASLPSSEEVVRSVVCRIRFKQGASALSLLAVWRAQPGAAALSAEQEERIRAAMLGLHEDGGDEDTDEQESEDAEHEGEAGAVEEGAGVGAAEE</sequence>
<dbReference type="PANTHER" id="PTHR12393:SF6">
    <property type="entry name" value="SPHINGOMYELIN PHOSPHODIESTERASE 2"/>
    <property type="match status" value="1"/>
</dbReference>
<dbReference type="Proteomes" id="UP000613740">
    <property type="component" value="Unassembled WGS sequence"/>
</dbReference>
<dbReference type="GO" id="GO:0030149">
    <property type="term" value="P:sphingolipid catabolic process"/>
    <property type="evidence" value="ECO:0007669"/>
    <property type="project" value="TreeGrafter"/>
</dbReference>
<comment type="caution">
    <text evidence="2">The sequence shown here is derived from an EMBL/GenBank/DDBJ whole genome shotgun (WGS) entry which is preliminary data.</text>
</comment>
<evidence type="ECO:0008006" key="4">
    <source>
        <dbReference type="Google" id="ProtNLM"/>
    </source>
</evidence>
<dbReference type="GO" id="GO:0004620">
    <property type="term" value="F:phospholipase activity"/>
    <property type="evidence" value="ECO:0007669"/>
    <property type="project" value="TreeGrafter"/>
</dbReference>
<feature type="compositionally biased region" description="Acidic residues" evidence="1">
    <location>
        <begin position="741"/>
        <end position="756"/>
    </location>
</feature>
<gene>
    <name evidence="2" type="ORF">HYH02_001316</name>
</gene>
<proteinExistence type="predicted"/>
<feature type="compositionally biased region" description="Acidic residues" evidence="1">
    <location>
        <begin position="319"/>
        <end position="339"/>
    </location>
</feature>
<evidence type="ECO:0000256" key="1">
    <source>
        <dbReference type="SAM" id="MobiDB-lite"/>
    </source>
</evidence>
<dbReference type="GO" id="GO:0005783">
    <property type="term" value="C:endoplasmic reticulum"/>
    <property type="evidence" value="ECO:0007669"/>
    <property type="project" value="TreeGrafter"/>
</dbReference>
<dbReference type="EMBL" id="JAEHOD010000002">
    <property type="protein sequence ID" value="KAG2454285.1"/>
    <property type="molecule type" value="Genomic_DNA"/>
</dbReference>
<dbReference type="PANTHER" id="PTHR12393">
    <property type="entry name" value="SPHINGOMYELIN PHOSPHODIESTERASE RELATED"/>
    <property type="match status" value="1"/>
</dbReference>
<reference evidence="2" key="1">
    <citation type="journal article" date="2020" name="bioRxiv">
        <title>Comparative genomics of Chlamydomonas.</title>
        <authorList>
            <person name="Craig R.J."/>
            <person name="Hasan A.R."/>
            <person name="Ness R.W."/>
            <person name="Keightley P.D."/>
        </authorList>
    </citation>
    <scope>NUCLEOTIDE SEQUENCE</scope>
    <source>
        <strain evidence="2">CCAP 11/173</strain>
    </source>
</reference>
<feature type="compositionally biased region" description="Low complexity" evidence="1">
    <location>
        <begin position="301"/>
        <end position="318"/>
    </location>
</feature>